<keyword evidence="10 12" id="KW-1133">Transmembrane helix</keyword>
<protein>
    <submittedName>
        <fullName evidence="15">Uncharacterized protein</fullName>
    </submittedName>
</protein>
<dbReference type="Pfam" id="PF00358">
    <property type="entry name" value="PTS_EIIA_1"/>
    <property type="match status" value="1"/>
</dbReference>
<dbReference type="InterPro" id="IPR001127">
    <property type="entry name" value="PTS_EIIA_1_perm"/>
</dbReference>
<keyword evidence="16" id="KW-1185">Reference proteome</keyword>
<dbReference type="GO" id="GO:0005737">
    <property type="term" value="C:cytoplasm"/>
    <property type="evidence" value="ECO:0007669"/>
    <property type="project" value="UniProtKB-SubCell"/>
</dbReference>
<feature type="domain" description="PTS EIIA type-1" evidence="13">
    <location>
        <begin position="193"/>
        <end position="297"/>
    </location>
</feature>
<evidence type="ECO:0000256" key="4">
    <source>
        <dbReference type="ARBA" id="ARBA00022475"/>
    </source>
</evidence>
<dbReference type="EMBL" id="JACKWZ010001045">
    <property type="protein sequence ID" value="KAF9404219.1"/>
    <property type="molecule type" value="Genomic_DNA"/>
</dbReference>
<dbReference type="PANTHER" id="PTHR45008:SF1">
    <property type="entry name" value="PTS SYSTEM GLUCOSE-SPECIFIC EIIA COMPONENT"/>
    <property type="match status" value="1"/>
</dbReference>
<comment type="subcellular location">
    <subcellularLocation>
        <location evidence="2">Cell membrane</location>
        <topology evidence="2">Multi-pass membrane protein</topology>
    </subcellularLocation>
    <subcellularLocation>
        <location evidence="1">Cytoplasm</location>
    </subcellularLocation>
</comment>
<dbReference type="FunFam" id="2.70.70.10:FF:000001">
    <property type="entry name" value="PTS system glucose-specific IIA component"/>
    <property type="match status" value="1"/>
</dbReference>
<proteinExistence type="predicted"/>
<dbReference type="Gene3D" id="2.70.70.10">
    <property type="entry name" value="Glucose Permease (Domain IIA)"/>
    <property type="match status" value="1"/>
</dbReference>
<evidence type="ECO:0000256" key="2">
    <source>
        <dbReference type="ARBA" id="ARBA00004651"/>
    </source>
</evidence>
<feature type="transmembrane region" description="Helical" evidence="12">
    <location>
        <begin position="128"/>
        <end position="149"/>
    </location>
</feature>
<dbReference type="PROSITE" id="PS51093">
    <property type="entry name" value="PTS_EIIA_TYPE_1"/>
    <property type="match status" value="1"/>
</dbReference>
<keyword evidence="9" id="KW-0418">Kinase</keyword>
<dbReference type="Proteomes" id="UP000648187">
    <property type="component" value="Unassembled WGS sequence"/>
</dbReference>
<keyword evidence="8 12" id="KW-0812">Transmembrane</keyword>
<dbReference type="GO" id="GO:0005886">
    <property type="term" value="C:plasma membrane"/>
    <property type="evidence" value="ECO:0007669"/>
    <property type="project" value="UniProtKB-SubCell"/>
</dbReference>
<keyword evidence="7" id="KW-0598">Phosphotransferase system</keyword>
<keyword evidence="3" id="KW-0813">Transport</keyword>
<evidence type="ECO:0000313" key="15">
    <source>
        <dbReference type="EMBL" id="KAF9404219.1"/>
    </source>
</evidence>
<feature type="domain" description="PTS EIIC type-1" evidence="14">
    <location>
        <begin position="1"/>
        <end position="161"/>
    </location>
</feature>
<dbReference type="GO" id="GO:0009401">
    <property type="term" value="P:phosphoenolpyruvate-dependent sugar phosphotransferase system"/>
    <property type="evidence" value="ECO:0007669"/>
    <property type="project" value="UniProtKB-KW"/>
</dbReference>
<evidence type="ECO:0000259" key="14">
    <source>
        <dbReference type="PROSITE" id="PS51103"/>
    </source>
</evidence>
<dbReference type="NCBIfam" id="TIGR00830">
    <property type="entry name" value="PTBA"/>
    <property type="match status" value="1"/>
</dbReference>
<dbReference type="PROSITE" id="PS00371">
    <property type="entry name" value="PTS_EIIA_TYPE_1_HIS"/>
    <property type="match status" value="1"/>
</dbReference>
<dbReference type="InterPro" id="IPR011055">
    <property type="entry name" value="Dup_hybrid_motif"/>
</dbReference>
<dbReference type="InterPro" id="IPR003352">
    <property type="entry name" value="PTS_EIIC"/>
</dbReference>
<dbReference type="InterPro" id="IPR013013">
    <property type="entry name" value="PTS_EIIC_1"/>
</dbReference>
<evidence type="ECO:0000256" key="12">
    <source>
        <dbReference type="SAM" id="Phobius"/>
    </source>
</evidence>
<evidence type="ECO:0000313" key="16">
    <source>
        <dbReference type="Proteomes" id="UP000648187"/>
    </source>
</evidence>
<gene>
    <name evidence="15" type="ORF">HW555_014450</name>
</gene>
<keyword evidence="11 12" id="KW-0472">Membrane</keyword>
<dbReference type="SUPFAM" id="SSF51261">
    <property type="entry name" value="Duplicated hybrid motif"/>
    <property type="match status" value="1"/>
</dbReference>
<evidence type="ECO:0000259" key="13">
    <source>
        <dbReference type="PROSITE" id="PS51093"/>
    </source>
</evidence>
<evidence type="ECO:0000256" key="10">
    <source>
        <dbReference type="ARBA" id="ARBA00022989"/>
    </source>
</evidence>
<dbReference type="PROSITE" id="PS51103">
    <property type="entry name" value="PTS_EIIC_TYPE_1"/>
    <property type="match status" value="1"/>
</dbReference>
<sequence length="324" mass="34652">MDGMHYAFFPIMLENISRLGYENGFLPISLFANIAMAAATLAIAFKVKNKELKEISYSSAVSAFFGITEPALYGVILKYKRALYAVMIAGAIASSIMITLGVKMFSFLTPGILSLPVFLSPDGSTNNFILALIGIAISGLLAFFITLMAKIEVAPNLTKEKVETSAQITMEKNIPTILAPVSGTIRNLEQCSDSVFSEGLLGKGLVILPQENQLVAPFDGVVSALMPEKHAIGLTSKDGVELLIHIGIDTVAMNGAGFKTFVSIGDTVTSGQQLVTFDRQLIASQGYSTEIPIIVTNTAAYFEIVPLTKNEQVIAGDDLITIVN</sequence>
<feature type="transmembrane region" description="Helical" evidence="12">
    <location>
        <begin position="25"/>
        <end position="45"/>
    </location>
</feature>
<evidence type="ECO:0000256" key="7">
    <source>
        <dbReference type="ARBA" id="ARBA00022683"/>
    </source>
</evidence>
<evidence type="ECO:0000256" key="5">
    <source>
        <dbReference type="ARBA" id="ARBA00022597"/>
    </source>
</evidence>
<evidence type="ECO:0000256" key="1">
    <source>
        <dbReference type="ARBA" id="ARBA00004496"/>
    </source>
</evidence>
<evidence type="ECO:0000256" key="6">
    <source>
        <dbReference type="ARBA" id="ARBA00022679"/>
    </source>
</evidence>
<reference evidence="15" key="1">
    <citation type="submission" date="2020-08" db="EMBL/GenBank/DDBJ databases">
        <title>Spodoptera exigua strain:BAW_Kor-Di-RS1 Genome sequencing and assembly.</title>
        <authorList>
            <person name="Kim J."/>
            <person name="Nam H.Y."/>
            <person name="Kwon M."/>
            <person name="Choi J.H."/>
            <person name="Cho S.R."/>
            <person name="Kim G.-H."/>
        </authorList>
    </citation>
    <scope>NUCLEOTIDE SEQUENCE</scope>
    <source>
        <strain evidence="15">BAW_Kor-Di-RS1</strain>
        <tissue evidence="15">Whole-body</tissue>
    </source>
</reference>
<dbReference type="GO" id="GO:0008982">
    <property type="term" value="F:protein-N(PI)-phosphohistidine-sugar phosphotransferase activity"/>
    <property type="evidence" value="ECO:0007669"/>
    <property type="project" value="InterPro"/>
</dbReference>
<organism evidence="15 16">
    <name type="scientific">Spodoptera exigua</name>
    <name type="common">Beet armyworm</name>
    <name type="synonym">Noctua fulgens</name>
    <dbReference type="NCBI Taxonomy" id="7107"/>
    <lineage>
        <taxon>Eukaryota</taxon>
        <taxon>Metazoa</taxon>
        <taxon>Ecdysozoa</taxon>
        <taxon>Arthropoda</taxon>
        <taxon>Hexapoda</taxon>
        <taxon>Insecta</taxon>
        <taxon>Pterygota</taxon>
        <taxon>Neoptera</taxon>
        <taxon>Endopterygota</taxon>
        <taxon>Lepidoptera</taxon>
        <taxon>Glossata</taxon>
        <taxon>Ditrysia</taxon>
        <taxon>Noctuoidea</taxon>
        <taxon>Noctuidae</taxon>
        <taxon>Amphipyrinae</taxon>
        <taxon>Spodoptera</taxon>
    </lineage>
</organism>
<feature type="transmembrane region" description="Helical" evidence="12">
    <location>
        <begin position="57"/>
        <end position="76"/>
    </location>
</feature>
<dbReference type="InterPro" id="IPR050890">
    <property type="entry name" value="PTS_EIIA_component"/>
</dbReference>
<dbReference type="GO" id="GO:0016301">
    <property type="term" value="F:kinase activity"/>
    <property type="evidence" value="ECO:0007669"/>
    <property type="project" value="UniProtKB-KW"/>
</dbReference>
<feature type="transmembrane region" description="Helical" evidence="12">
    <location>
        <begin position="83"/>
        <end position="108"/>
    </location>
</feature>
<name>A0A835G0Y6_SPOEX</name>
<dbReference type="PANTHER" id="PTHR45008">
    <property type="entry name" value="PTS SYSTEM GLUCOSE-SPECIFIC EIIA COMPONENT"/>
    <property type="match status" value="1"/>
</dbReference>
<keyword evidence="6" id="KW-0808">Transferase</keyword>
<evidence type="ECO:0000256" key="9">
    <source>
        <dbReference type="ARBA" id="ARBA00022777"/>
    </source>
</evidence>
<keyword evidence="4" id="KW-1003">Cell membrane</keyword>
<accession>A0A835G0Y6</accession>
<evidence type="ECO:0000256" key="11">
    <source>
        <dbReference type="ARBA" id="ARBA00023136"/>
    </source>
</evidence>
<dbReference type="AlphaFoldDB" id="A0A835G0Y6"/>
<keyword evidence="5" id="KW-0762">Sugar transport</keyword>
<comment type="caution">
    <text evidence="15">The sequence shown here is derived from an EMBL/GenBank/DDBJ whole genome shotgun (WGS) entry which is preliminary data.</text>
</comment>
<evidence type="ECO:0000256" key="3">
    <source>
        <dbReference type="ARBA" id="ARBA00022448"/>
    </source>
</evidence>
<evidence type="ECO:0000256" key="8">
    <source>
        <dbReference type="ARBA" id="ARBA00022692"/>
    </source>
</evidence>
<dbReference type="Pfam" id="PF02378">
    <property type="entry name" value="PTS_EIIC"/>
    <property type="match status" value="1"/>
</dbReference>